<dbReference type="AlphaFoldDB" id="A0A7S3FGD1"/>
<keyword evidence="8" id="KW-0620">Polyamine biosynthesis</keyword>
<dbReference type="GO" id="GO:0005829">
    <property type="term" value="C:cytosol"/>
    <property type="evidence" value="ECO:0007669"/>
    <property type="project" value="TreeGrafter"/>
</dbReference>
<evidence type="ECO:0000256" key="9">
    <source>
        <dbReference type="SAM" id="MobiDB-lite"/>
    </source>
</evidence>
<dbReference type="FunFam" id="2.30.140.10:FF:000001">
    <property type="entry name" value="SPE3p Spermidine synthase"/>
    <property type="match status" value="1"/>
</dbReference>
<dbReference type="NCBIfam" id="TIGR00417">
    <property type="entry name" value="speE"/>
    <property type="match status" value="1"/>
</dbReference>
<gene>
    <name evidence="11" type="ORF">PSIN1315_LOCUS8867</name>
</gene>
<accession>A0A7S3FGD1</accession>
<dbReference type="SUPFAM" id="SSF53335">
    <property type="entry name" value="S-adenosyl-L-methionine-dependent methyltransferases"/>
    <property type="match status" value="1"/>
</dbReference>
<feature type="domain" description="PABS" evidence="10">
    <location>
        <begin position="30"/>
        <end position="269"/>
    </location>
</feature>
<protein>
    <recommendedName>
        <fullName evidence="3">spermidine synthase</fullName>
        <ecNumber evidence="3">2.5.1.16</ecNumber>
    </recommendedName>
</protein>
<comment type="catalytic activity">
    <reaction evidence="7">
        <text>S-adenosyl 3-(methylsulfanyl)propylamine + putrescine = S-methyl-5'-thioadenosine + spermidine + H(+)</text>
        <dbReference type="Rhea" id="RHEA:12721"/>
        <dbReference type="ChEBI" id="CHEBI:15378"/>
        <dbReference type="ChEBI" id="CHEBI:17509"/>
        <dbReference type="ChEBI" id="CHEBI:57443"/>
        <dbReference type="ChEBI" id="CHEBI:57834"/>
        <dbReference type="ChEBI" id="CHEBI:326268"/>
        <dbReference type="EC" id="2.5.1.16"/>
    </reaction>
</comment>
<keyword evidence="4" id="KW-0017">Alkaloid metabolism</keyword>
<sequence>MAAALKSEGIVAAGGPPKRNRERLAQAGGSTWFMERNEMWAGCAMSLEVEEVLHEEQSKYQDIMLFQSRTFGKVLVLDGVIQLTERDEHAYQEMIAHLPLCSLKRPPKKVCVIGGGDGGVLREICRHASVESVDICEIDEAVPRVSKQFLPEIGCGYDDPRVTLHLRDGVAFLREAAEGTYDAIIVDSSDPVGPAAELFEQPFYATMHRALAPGGAVCTQAESLWLHLPLIRPLAEACRRTFVGGAVSYGFTTIPTYPSGQIGFMLCSKADPSLEGGKLDFSTPQRPPPAGGRERAPGSPFAPPGAGLRYYNEEVHRGAFLLPQFAKEELSDLLD</sequence>
<dbReference type="HAMAP" id="MF_00198">
    <property type="entry name" value="Spermidine_synth"/>
    <property type="match status" value="1"/>
</dbReference>
<dbReference type="GO" id="GO:0004766">
    <property type="term" value="F:spermidine synthase activity"/>
    <property type="evidence" value="ECO:0007669"/>
    <property type="project" value="UniProtKB-EC"/>
</dbReference>
<comment type="similarity">
    <text evidence="2">Belongs to the spermidine/spermine synthase family.</text>
</comment>
<dbReference type="InterPro" id="IPR001045">
    <property type="entry name" value="Spermi_synthase"/>
</dbReference>
<evidence type="ECO:0000256" key="7">
    <source>
        <dbReference type="ARBA" id="ARBA00049307"/>
    </source>
</evidence>
<dbReference type="Pfam" id="PF01564">
    <property type="entry name" value="Spermine_synth"/>
    <property type="match status" value="1"/>
</dbReference>
<feature type="region of interest" description="Disordered" evidence="9">
    <location>
        <begin position="277"/>
        <end position="305"/>
    </location>
</feature>
<dbReference type="InterPro" id="IPR030374">
    <property type="entry name" value="PABS"/>
</dbReference>
<evidence type="ECO:0000259" key="10">
    <source>
        <dbReference type="PROSITE" id="PS51006"/>
    </source>
</evidence>
<evidence type="ECO:0000256" key="2">
    <source>
        <dbReference type="ARBA" id="ARBA00007867"/>
    </source>
</evidence>
<evidence type="ECO:0000256" key="4">
    <source>
        <dbReference type="ARBA" id="ARBA00022589"/>
    </source>
</evidence>
<dbReference type="CDD" id="cd02440">
    <property type="entry name" value="AdoMet_MTases"/>
    <property type="match status" value="1"/>
</dbReference>
<dbReference type="InterPro" id="IPR037163">
    <property type="entry name" value="Spermidine_synt_N_sf"/>
</dbReference>
<evidence type="ECO:0000313" key="11">
    <source>
        <dbReference type="EMBL" id="CAE0142436.1"/>
    </source>
</evidence>
<keyword evidence="5 8" id="KW-0808">Transferase</keyword>
<dbReference type="Gene3D" id="3.40.50.150">
    <property type="entry name" value="Vaccinia Virus protein VP39"/>
    <property type="match status" value="1"/>
</dbReference>
<organism evidence="11">
    <name type="scientific">Prasinoderma singulare</name>
    <dbReference type="NCBI Taxonomy" id="676789"/>
    <lineage>
        <taxon>Eukaryota</taxon>
        <taxon>Viridiplantae</taxon>
        <taxon>Prasinodermophyta</taxon>
        <taxon>Prasinodermophyceae</taxon>
        <taxon>Prasinodermales</taxon>
        <taxon>Prasinodermaceae</taxon>
        <taxon>Prasinoderma</taxon>
    </lineage>
</organism>
<dbReference type="EC" id="2.5.1.16" evidence="3"/>
<name>A0A7S3FGD1_9VIRI</name>
<dbReference type="GO" id="GO:0009820">
    <property type="term" value="P:alkaloid metabolic process"/>
    <property type="evidence" value="ECO:0007669"/>
    <property type="project" value="UniProtKB-KW"/>
</dbReference>
<dbReference type="PANTHER" id="PTHR11558:SF11">
    <property type="entry name" value="SPERMIDINE SYNTHASE"/>
    <property type="match status" value="1"/>
</dbReference>
<evidence type="ECO:0000256" key="8">
    <source>
        <dbReference type="PROSITE-ProRule" id="PRU00354"/>
    </source>
</evidence>
<dbReference type="GO" id="GO:0009753">
    <property type="term" value="P:response to jasmonic acid"/>
    <property type="evidence" value="ECO:0007669"/>
    <property type="project" value="UniProtKB-ARBA"/>
</dbReference>
<comment type="pathway">
    <text evidence="6">Alkaloid biosynthesis; nicotine biosynthesis.</text>
</comment>
<dbReference type="PROSITE" id="PS51006">
    <property type="entry name" value="PABS_2"/>
    <property type="match status" value="1"/>
</dbReference>
<feature type="active site" description="Proton acceptor" evidence="8">
    <location>
        <position position="187"/>
    </location>
</feature>
<evidence type="ECO:0000256" key="3">
    <source>
        <dbReference type="ARBA" id="ARBA00012455"/>
    </source>
</evidence>
<comment type="pathway">
    <text evidence="1">Amine and polyamine biosynthesis; spermidine biosynthesis; spermidine from putrescine: step 1/1.</text>
</comment>
<dbReference type="GO" id="GO:0008295">
    <property type="term" value="P:spermidine biosynthetic process"/>
    <property type="evidence" value="ECO:0007669"/>
    <property type="project" value="TreeGrafter"/>
</dbReference>
<dbReference type="Pfam" id="PF17284">
    <property type="entry name" value="Spermine_synt_N"/>
    <property type="match status" value="1"/>
</dbReference>
<dbReference type="PANTHER" id="PTHR11558">
    <property type="entry name" value="SPERMIDINE/SPERMINE SYNTHASE"/>
    <property type="match status" value="1"/>
</dbReference>
<evidence type="ECO:0000256" key="6">
    <source>
        <dbReference type="ARBA" id="ARBA00034114"/>
    </source>
</evidence>
<evidence type="ECO:0000256" key="1">
    <source>
        <dbReference type="ARBA" id="ARBA00005123"/>
    </source>
</evidence>
<evidence type="ECO:0000256" key="5">
    <source>
        <dbReference type="ARBA" id="ARBA00022679"/>
    </source>
</evidence>
<feature type="region of interest" description="Disordered" evidence="9">
    <location>
        <begin position="1"/>
        <end position="22"/>
    </location>
</feature>
<proteinExistence type="inferred from homology"/>
<dbReference type="FunFam" id="3.40.50.150:FF:000013">
    <property type="entry name" value="Spermidine synthase"/>
    <property type="match status" value="1"/>
</dbReference>
<dbReference type="Gene3D" id="2.30.140.10">
    <property type="entry name" value="Spermidine synthase, tetramerisation domain"/>
    <property type="match status" value="1"/>
</dbReference>
<dbReference type="NCBIfam" id="NF002010">
    <property type="entry name" value="PRK00811.1"/>
    <property type="match status" value="1"/>
</dbReference>
<dbReference type="InterPro" id="IPR035246">
    <property type="entry name" value="Spermidine_synt_N"/>
</dbReference>
<reference evidence="11" key="1">
    <citation type="submission" date="2021-01" db="EMBL/GenBank/DDBJ databases">
        <authorList>
            <person name="Corre E."/>
            <person name="Pelletier E."/>
            <person name="Niang G."/>
            <person name="Scheremetjew M."/>
            <person name="Finn R."/>
            <person name="Kale V."/>
            <person name="Holt S."/>
            <person name="Cochrane G."/>
            <person name="Meng A."/>
            <person name="Brown T."/>
            <person name="Cohen L."/>
        </authorList>
    </citation>
    <scope>NUCLEOTIDE SEQUENCE</scope>
    <source>
        <strain evidence="11">RCC927</strain>
    </source>
</reference>
<dbReference type="EMBL" id="HBHY01013806">
    <property type="protein sequence ID" value="CAE0142436.1"/>
    <property type="molecule type" value="Transcribed_RNA"/>
</dbReference>
<dbReference type="InterPro" id="IPR029063">
    <property type="entry name" value="SAM-dependent_MTases_sf"/>
</dbReference>